<protein>
    <submittedName>
        <fullName evidence="1">Uncharacterized protein</fullName>
    </submittedName>
</protein>
<evidence type="ECO:0000313" key="1">
    <source>
        <dbReference type="EMBL" id="KKZ62071.1"/>
    </source>
</evidence>
<reference evidence="2" key="1">
    <citation type="journal article" date="2015" name="PLoS Genet.">
        <title>The dynamic genome and transcriptome of the human fungal pathogen Blastomyces and close relative Emmonsia.</title>
        <authorList>
            <person name="Munoz J.F."/>
            <person name="Gauthier G.M."/>
            <person name="Desjardins C.A."/>
            <person name="Gallo J.E."/>
            <person name="Holder J."/>
            <person name="Sullivan T.D."/>
            <person name="Marty A.J."/>
            <person name="Carmen J.C."/>
            <person name="Chen Z."/>
            <person name="Ding L."/>
            <person name="Gujja S."/>
            <person name="Magrini V."/>
            <person name="Misas E."/>
            <person name="Mitreva M."/>
            <person name="Priest M."/>
            <person name="Saif S."/>
            <person name="Whiston E.A."/>
            <person name="Young S."/>
            <person name="Zeng Q."/>
            <person name="Goldman W.E."/>
            <person name="Mardis E.R."/>
            <person name="Taylor J.W."/>
            <person name="McEwen J.G."/>
            <person name="Clay O.K."/>
            <person name="Klein B.S."/>
            <person name="Cuomo C.A."/>
        </authorList>
    </citation>
    <scope>NUCLEOTIDE SEQUENCE [LARGE SCALE GENOMIC DNA]</scope>
    <source>
        <strain evidence="2">UAMH 3008</strain>
    </source>
</reference>
<name>A0A0G2J8E1_9EURO</name>
<organism evidence="1 2">
    <name type="scientific">[Emmonsia] crescens</name>
    <dbReference type="NCBI Taxonomy" id="73230"/>
    <lineage>
        <taxon>Eukaryota</taxon>
        <taxon>Fungi</taxon>
        <taxon>Dikarya</taxon>
        <taxon>Ascomycota</taxon>
        <taxon>Pezizomycotina</taxon>
        <taxon>Eurotiomycetes</taxon>
        <taxon>Eurotiomycetidae</taxon>
        <taxon>Onygenales</taxon>
        <taxon>Ajellomycetaceae</taxon>
        <taxon>Emergomyces</taxon>
    </lineage>
</organism>
<sequence>MASNSDDPELKLEVDLMALDYLLCKAITAVMEDRIAQRNGEQAQLTHGTKNGDNILGIFDGFMQLFRYNHLSNNNDNDDDNNNNNAYFTTDLRIKLQILTVTNLLCRRYTRGSSSFLPSEETLEAQRKRNKERAERWLRQNEDCRISSRATETPSISDKSFLEWNRRDMYSHMGMPCEDGDGKIVVALLDILPEYMSLCAMVPHRDIPDTSWMELPVRFMLYAAIEEVLLQGKTIAEAANEAFAWDYPYKVEGDEGDDEKEHKVQIAQWETVRDSVKASLVSAADERDWEVRVEEILQKSPFIQFEEYALDWLMALFRFQDTPILVQLEEGKLEGLTLEETAAFMDRVGIQ</sequence>
<dbReference type="AlphaFoldDB" id="A0A0G2J8E1"/>
<evidence type="ECO:0000313" key="2">
    <source>
        <dbReference type="Proteomes" id="UP000034164"/>
    </source>
</evidence>
<accession>A0A0G2J8E1</accession>
<proteinExistence type="predicted"/>
<dbReference type="OrthoDB" id="4149149at2759"/>
<comment type="caution">
    <text evidence="1">The sequence shown here is derived from an EMBL/GenBank/DDBJ whole genome shotgun (WGS) entry which is preliminary data.</text>
</comment>
<dbReference type="VEuPathDB" id="FungiDB:EMCG_03434"/>
<dbReference type="Proteomes" id="UP000034164">
    <property type="component" value="Unassembled WGS sequence"/>
</dbReference>
<dbReference type="EMBL" id="LCZI01001191">
    <property type="protein sequence ID" value="KKZ62071.1"/>
    <property type="molecule type" value="Genomic_DNA"/>
</dbReference>
<gene>
    <name evidence="1" type="ORF">EMCG_03434</name>
</gene>